<feature type="region of interest" description="Disordered" evidence="2">
    <location>
        <begin position="43"/>
        <end position="78"/>
    </location>
</feature>
<sequence length="253" mass="28490">MNSVTVVKVNMAVLAKDGSNTASLQWSLLYSLGASKSLFDAPDKISESRNQRERDRERAQARAGGKTKQPKNDGLTPEQRRESLGQDLIFCFHSLCAGMQKHYRKKLQGKQLRLLEGTMQSHLLMSFQIYELNNWCFAWRALCTEMGRGLNEAATAGLKLNPYACFGDRVEIFSLSKHKKNKSSVVPNGSNNANRFGHHQLLQHLFSVVCNIPETHFLENLLLFTSYCDLYAPGMLSFNLSRPGFASHFLVLS</sequence>
<dbReference type="EMBL" id="JBGMDY010000010">
    <property type="protein sequence ID" value="KAL2319257.1"/>
    <property type="molecule type" value="Genomic_DNA"/>
</dbReference>
<protein>
    <recommendedName>
        <fullName evidence="3">Small EDRK-rich factor-like N-terminal domain-containing protein</fullName>
    </recommendedName>
</protein>
<dbReference type="Pfam" id="PF04419">
    <property type="entry name" value="SERF-like_N"/>
    <property type="match status" value="1"/>
</dbReference>
<comment type="caution">
    <text evidence="4">The sequence shown here is derived from an EMBL/GenBank/DDBJ whole genome shotgun (WGS) entry which is preliminary data.</text>
</comment>
<dbReference type="PANTHER" id="PTHR13596">
    <property type="entry name" value="SMALL EDRK-RICH FACTOR 1"/>
    <property type="match status" value="1"/>
</dbReference>
<dbReference type="Proteomes" id="UP001603857">
    <property type="component" value="Unassembled WGS sequence"/>
</dbReference>
<evidence type="ECO:0000313" key="5">
    <source>
        <dbReference type="Proteomes" id="UP001603857"/>
    </source>
</evidence>
<reference evidence="4 5" key="1">
    <citation type="submission" date="2024-08" db="EMBL/GenBank/DDBJ databases">
        <title>Insights into the chromosomal genome structure of Flemingia macrophylla.</title>
        <authorList>
            <person name="Ding Y."/>
            <person name="Zhao Y."/>
            <person name="Bi W."/>
            <person name="Wu M."/>
            <person name="Zhao G."/>
            <person name="Gong Y."/>
            <person name="Li W."/>
            <person name="Zhang P."/>
        </authorList>
    </citation>
    <scope>NUCLEOTIDE SEQUENCE [LARGE SCALE GENOMIC DNA]</scope>
    <source>
        <strain evidence="4">DYQJB</strain>
        <tissue evidence="4">Leaf</tissue>
    </source>
</reference>
<keyword evidence="5" id="KW-1185">Reference proteome</keyword>
<feature type="compositionally biased region" description="Basic and acidic residues" evidence="2">
    <location>
        <begin position="43"/>
        <end position="60"/>
    </location>
</feature>
<dbReference type="InterPro" id="IPR040211">
    <property type="entry name" value="SERF1/2-like"/>
</dbReference>
<dbReference type="AlphaFoldDB" id="A0ABD1L6W2"/>
<evidence type="ECO:0000256" key="2">
    <source>
        <dbReference type="SAM" id="MobiDB-lite"/>
    </source>
</evidence>
<accession>A0ABD1L6W2</accession>
<gene>
    <name evidence="4" type="ORF">Fmac_028226</name>
</gene>
<evidence type="ECO:0000259" key="3">
    <source>
        <dbReference type="Pfam" id="PF04419"/>
    </source>
</evidence>
<evidence type="ECO:0000313" key="4">
    <source>
        <dbReference type="EMBL" id="KAL2319257.1"/>
    </source>
</evidence>
<feature type="domain" description="Small EDRK-rich factor-like N-terminal" evidence="3">
    <location>
        <begin position="50"/>
        <end position="81"/>
    </location>
</feature>
<dbReference type="PANTHER" id="PTHR13596:SF17">
    <property type="entry name" value="SMALL EDRK-RICH FACTOR-LIKE N-TERMINAL DOMAIN-CONTAINING PROTEIN"/>
    <property type="match status" value="1"/>
</dbReference>
<comment type="similarity">
    <text evidence="1">Belongs to the SERF family.</text>
</comment>
<evidence type="ECO:0000256" key="1">
    <source>
        <dbReference type="ARBA" id="ARBA00007309"/>
    </source>
</evidence>
<organism evidence="4 5">
    <name type="scientific">Flemingia macrophylla</name>
    <dbReference type="NCBI Taxonomy" id="520843"/>
    <lineage>
        <taxon>Eukaryota</taxon>
        <taxon>Viridiplantae</taxon>
        <taxon>Streptophyta</taxon>
        <taxon>Embryophyta</taxon>
        <taxon>Tracheophyta</taxon>
        <taxon>Spermatophyta</taxon>
        <taxon>Magnoliopsida</taxon>
        <taxon>eudicotyledons</taxon>
        <taxon>Gunneridae</taxon>
        <taxon>Pentapetalae</taxon>
        <taxon>rosids</taxon>
        <taxon>fabids</taxon>
        <taxon>Fabales</taxon>
        <taxon>Fabaceae</taxon>
        <taxon>Papilionoideae</taxon>
        <taxon>50 kb inversion clade</taxon>
        <taxon>NPAAA clade</taxon>
        <taxon>indigoferoid/millettioid clade</taxon>
        <taxon>Phaseoleae</taxon>
        <taxon>Flemingia</taxon>
    </lineage>
</organism>
<dbReference type="InterPro" id="IPR007513">
    <property type="entry name" value="SERF-like_N"/>
</dbReference>
<proteinExistence type="inferred from homology"/>
<name>A0ABD1L6W2_9FABA</name>